<organism evidence="2 3">
    <name type="scientific">Arcticibacter tournemirensis</name>
    <dbReference type="NCBI Taxonomy" id="699437"/>
    <lineage>
        <taxon>Bacteria</taxon>
        <taxon>Pseudomonadati</taxon>
        <taxon>Bacteroidota</taxon>
        <taxon>Sphingobacteriia</taxon>
        <taxon>Sphingobacteriales</taxon>
        <taxon>Sphingobacteriaceae</taxon>
        <taxon>Arcticibacter</taxon>
    </lineage>
</organism>
<feature type="transmembrane region" description="Helical" evidence="1">
    <location>
        <begin position="21"/>
        <end position="42"/>
    </location>
</feature>
<name>A0A4V1KHK3_9SPHI</name>
<keyword evidence="1" id="KW-1133">Transmembrane helix</keyword>
<feature type="transmembrane region" description="Helical" evidence="1">
    <location>
        <begin position="249"/>
        <end position="266"/>
    </location>
</feature>
<evidence type="ECO:0000313" key="2">
    <source>
        <dbReference type="EMBL" id="RXF67492.1"/>
    </source>
</evidence>
<reference evidence="2 3" key="1">
    <citation type="submission" date="2018-12" db="EMBL/GenBank/DDBJ databases">
        <title>The Draft Genome Sequence of the Soil Bacterium Pedobacter tournemirensis R1.</title>
        <authorList>
            <person name="He J."/>
        </authorList>
    </citation>
    <scope>NUCLEOTIDE SEQUENCE [LARGE SCALE GENOMIC DNA]</scope>
    <source>
        <strain evidence="2 3">R1</strain>
    </source>
</reference>
<feature type="transmembrane region" description="Helical" evidence="1">
    <location>
        <begin position="89"/>
        <end position="110"/>
    </location>
</feature>
<dbReference type="AlphaFoldDB" id="A0A4V1KHK3"/>
<feature type="transmembrane region" description="Helical" evidence="1">
    <location>
        <begin position="278"/>
        <end position="302"/>
    </location>
</feature>
<dbReference type="Gene3D" id="1.20.120.1780">
    <property type="entry name" value="UbiA prenyltransferase"/>
    <property type="match status" value="1"/>
</dbReference>
<dbReference type="RefSeq" id="WP_128771095.1">
    <property type="nucleotide sequence ID" value="NZ_RXOC01000017.1"/>
</dbReference>
<gene>
    <name evidence="2" type="ORF">EKH83_19285</name>
</gene>
<evidence type="ECO:0008006" key="4">
    <source>
        <dbReference type="Google" id="ProtNLM"/>
    </source>
</evidence>
<proteinExistence type="predicted"/>
<feature type="transmembrane region" description="Helical" evidence="1">
    <location>
        <begin position="147"/>
        <end position="167"/>
    </location>
</feature>
<comment type="caution">
    <text evidence="2">The sequence shown here is derived from an EMBL/GenBank/DDBJ whole genome shotgun (WGS) entry which is preliminary data.</text>
</comment>
<keyword evidence="1" id="KW-0812">Transmembrane</keyword>
<dbReference type="Proteomes" id="UP000290848">
    <property type="component" value="Unassembled WGS sequence"/>
</dbReference>
<sequence>MPDPKSVFINRTIRQSIDFLLFSNIFIALCAVAQALVTYKLLHIKPDQHVLGVLFCSTLALYNFSMLLSKPANAKKSPFRRVRWIFGHYRMMVTLTIIAIISLLSLGLFLSVPSLILLFFLAVIAVAYNLPLFTMNEKKFGFRNIPGLKLFLIALIWSLSCVLLPIVETAAMNLITISAADTILLVGKRFLFIAAITVPFDIRDLFQDRNYNLKTIPVILGERKAYLFCQLLLLAYITLLFLFTKVPDANFWGLTVTILLSGFLIFKSSIKKNEYYYFLYIDGIMILQFIMILLFNWLFALIV</sequence>
<evidence type="ECO:0000313" key="3">
    <source>
        <dbReference type="Proteomes" id="UP000290848"/>
    </source>
</evidence>
<accession>A0A4V1KHK3</accession>
<evidence type="ECO:0000256" key="1">
    <source>
        <dbReference type="SAM" id="Phobius"/>
    </source>
</evidence>
<feature type="transmembrane region" description="Helical" evidence="1">
    <location>
        <begin position="116"/>
        <end position="135"/>
    </location>
</feature>
<keyword evidence="1" id="KW-0472">Membrane</keyword>
<protein>
    <recommendedName>
        <fullName evidence="4">Prenyltransferase</fullName>
    </recommendedName>
</protein>
<feature type="transmembrane region" description="Helical" evidence="1">
    <location>
        <begin position="226"/>
        <end position="243"/>
    </location>
</feature>
<feature type="transmembrane region" description="Helical" evidence="1">
    <location>
        <begin position="48"/>
        <end position="68"/>
    </location>
</feature>
<dbReference type="EMBL" id="RXOC01000017">
    <property type="protein sequence ID" value="RXF67492.1"/>
    <property type="molecule type" value="Genomic_DNA"/>
</dbReference>